<organism evidence="4 5">
    <name type="scientific">Paramecium sonneborni</name>
    <dbReference type="NCBI Taxonomy" id="65129"/>
    <lineage>
        <taxon>Eukaryota</taxon>
        <taxon>Sar</taxon>
        <taxon>Alveolata</taxon>
        <taxon>Ciliophora</taxon>
        <taxon>Intramacronucleata</taxon>
        <taxon>Oligohymenophorea</taxon>
        <taxon>Peniculida</taxon>
        <taxon>Parameciidae</taxon>
        <taxon>Paramecium</taxon>
    </lineage>
</organism>
<dbReference type="PANTHER" id="PTHR22838">
    <property type="entry name" value="WD REPEAT PROTEIN 26-RELATED"/>
    <property type="match status" value="1"/>
</dbReference>
<keyword evidence="2" id="KW-0677">Repeat</keyword>
<evidence type="ECO:0000256" key="3">
    <source>
        <dbReference type="SAM" id="MobiDB-lite"/>
    </source>
</evidence>
<dbReference type="AlphaFoldDB" id="A0A8S1MPU6"/>
<reference evidence="4" key="1">
    <citation type="submission" date="2021-01" db="EMBL/GenBank/DDBJ databases">
        <authorList>
            <consortium name="Genoscope - CEA"/>
            <person name="William W."/>
        </authorList>
    </citation>
    <scope>NUCLEOTIDE SEQUENCE</scope>
</reference>
<evidence type="ECO:0000256" key="1">
    <source>
        <dbReference type="ARBA" id="ARBA00022574"/>
    </source>
</evidence>
<comment type="caution">
    <text evidence="4">The sequence shown here is derived from an EMBL/GenBank/DDBJ whole genome shotgun (WGS) entry which is preliminary data.</text>
</comment>
<dbReference type="SMART" id="SM00320">
    <property type="entry name" value="WD40"/>
    <property type="match status" value="3"/>
</dbReference>
<evidence type="ECO:0008006" key="6">
    <source>
        <dbReference type="Google" id="ProtNLM"/>
    </source>
</evidence>
<keyword evidence="5" id="KW-1185">Reference proteome</keyword>
<dbReference type="Pfam" id="PF00400">
    <property type="entry name" value="WD40"/>
    <property type="match status" value="1"/>
</dbReference>
<evidence type="ECO:0000256" key="2">
    <source>
        <dbReference type="ARBA" id="ARBA00022737"/>
    </source>
</evidence>
<dbReference type="OrthoDB" id="305168at2759"/>
<dbReference type="InterPro" id="IPR001680">
    <property type="entry name" value="WD40_rpt"/>
</dbReference>
<protein>
    <recommendedName>
        <fullName evidence="6">LisH domain-containing protein</fullName>
    </recommendedName>
</protein>
<name>A0A8S1MPU6_9CILI</name>
<dbReference type="InterPro" id="IPR006594">
    <property type="entry name" value="LisH"/>
</dbReference>
<dbReference type="PANTHER" id="PTHR22838:SF0">
    <property type="entry name" value="WD REPEAT-CONTAINING PROTEIN 26"/>
    <property type="match status" value="1"/>
</dbReference>
<proteinExistence type="predicted"/>
<evidence type="ECO:0000313" key="5">
    <source>
        <dbReference type="Proteomes" id="UP000692954"/>
    </source>
</evidence>
<keyword evidence="1" id="KW-0853">WD repeat</keyword>
<sequence length="554" mass="65446">MIIKEQKIKLFLQFLRSSNYNQTFQKLQQQSKIQLDPQNLLNITSAIKSYNYTELESILQLYVNDQTKNQCMLLLLEQYLIKLLLTQNYQEALLLLRNQISRFCQDEQQKHSYSSLIFSQDLKLKAEQQLIDEILSLCFQQLGLFKPNRLITLIQQAKSNQVLECKWHQHIQQNYQIYQKHTCIQQFQYKIKSKNVSICAFSNNGEYQAQVIGKSITIYQINQIESIKKIEKLEQVHTKKITNLLFSPCSKYIGSCSEDQTIFIYNFINKKKYRLQGHNSIVQSFNFVQCDSSKKKQKNEYDIYSIATDGWLYEWNENERKGGLKIEEKLIDIHINHKKEQMLIISQNNITLYHLYTKNQIKQKSTENQININSQVNKQFEQLIVYVNDYLPQLILFSIESLEIIKIFGIHQDNSIKSFKYDLGWFNDYLIAAGTDSGQLILWHIQKSNQPIEILQVSEQNKAISSLRFNPINQELQIYIEQKVKTSNAQLERQQIQENLIDLFSQSQDRLSFSRQQSGVTQILNFLQRIARSDTMNNRDQIQDEDQEKSDEDL</sequence>
<evidence type="ECO:0000313" key="4">
    <source>
        <dbReference type="EMBL" id="CAD8076934.1"/>
    </source>
</evidence>
<dbReference type="InterPro" id="IPR051350">
    <property type="entry name" value="WD_repeat-ST_regulator"/>
</dbReference>
<feature type="region of interest" description="Disordered" evidence="3">
    <location>
        <begin position="535"/>
        <end position="554"/>
    </location>
</feature>
<feature type="compositionally biased region" description="Acidic residues" evidence="3">
    <location>
        <begin position="543"/>
        <end position="554"/>
    </location>
</feature>
<gene>
    <name evidence="4" type="ORF">PSON_ATCC_30995.1.T0350242</name>
</gene>
<dbReference type="PROSITE" id="PS50896">
    <property type="entry name" value="LISH"/>
    <property type="match status" value="1"/>
</dbReference>
<dbReference type="Proteomes" id="UP000692954">
    <property type="component" value="Unassembled WGS sequence"/>
</dbReference>
<dbReference type="EMBL" id="CAJJDN010000035">
    <property type="protein sequence ID" value="CAD8076934.1"/>
    <property type="molecule type" value="Genomic_DNA"/>
</dbReference>
<accession>A0A8S1MPU6</accession>